<gene>
    <name evidence="2" type="ORF">AB5J49_04065</name>
</gene>
<organism evidence="2">
    <name type="scientific">Streptomyces sp. R28</name>
    <dbReference type="NCBI Taxonomy" id="3238628"/>
    <lineage>
        <taxon>Bacteria</taxon>
        <taxon>Bacillati</taxon>
        <taxon>Actinomycetota</taxon>
        <taxon>Actinomycetes</taxon>
        <taxon>Kitasatosporales</taxon>
        <taxon>Streptomycetaceae</taxon>
        <taxon>Streptomyces</taxon>
    </lineage>
</organism>
<dbReference type="SUPFAM" id="SSF56112">
    <property type="entry name" value="Protein kinase-like (PK-like)"/>
    <property type="match status" value="1"/>
</dbReference>
<dbReference type="RefSeq" id="WP_369167091.1">
    <property type="nucleotide sequence ID" value="NZ_CP163439.1"/>
</dbReference>
<evidence type="ECO:0000259" key="1">
    <source>
        <dbReference type="PROSITE" id="PS50011"/>
    </source>
</evidence>
<dbReference type="Gene3D" id="1.10.510.10">
    <property type="entry name" value="Transferase(Phosphotransferase) domain 1"/>
    <property type="match status" value="1"/>
</dbReference>
<dbReference type="InterPro" id="IPR000719">
    <property type="entry name" value="Prot_kinase_dom"/>
</dbReference>
<proteinExistence type="predicted"/>
<reference evidence="2" key="1">
    <citation type="submission" date="2024-07" db="EMBL/GenBank/DDBJ databases">
        <authorList>
            <person name="Yu S.T."/>
        </authorList>
    </citation>
    <scope>NUCLEOTIDE SEQUENCE</scope>
    <source>
        <strain evidence="2">R28</strain>
    </source>
</reference>
<keyword evidence="2" id="KW-0418">Kinase</keyword>
<evidence type="ECO:0000313" key="2">
    <source>
        <dbReference type="EMBL" id="XDQ32589.1"/>
    </source>
</evidence>
<keyword evidence="2" id="KW-0808">Transferase</keyword>
<dbReference type="EMBL" id="CP163439">
    <property type="protein sequence ID" value="XDQ32589.1"/>
    <property type="molecule type" value="Genomic_DNA"/>
</dbReference>
<dbReference type="GO" id="GO:0005524">
    <property type="term" value="F:ATP binding"/>
    <property type="evidence" value="ECO:0007669"/>
    <property type="project" value="InterPro"/>
</dbReference>
<sequence>MTRTERLTAHTDIATSLALLSDHEVTELVESGTPLGTGIGGRSALIEVDGRRVFVKRVPLTDVELRPENLRSTANLLGLPAYFHYGIGSPGFGAWRELAVHTMTTNWVVSDRFSGFPLTHHWRILPQPPQPLPDELADVERAVAYWGGDPQVRERIEGLRTASASLALFLEYVPHTLHDWLDAQLRTDDADAACAFVEKELTAVTDFLHEVRLLHFDAHFQNILTDGRRLYLADYGLALSARFPLTPQERAFFDRHRLYDRVYTTTRLVNWLATALYGYGLQEREAFVRACADGMRPEGIPRAAADIIERYAPLAALMGDFARRLQNESRLAPFPHDALRLAQEGAGMPASR</sequence>
<dbReference type="InterPro" id="IPR011009">
    <property type="entry name" value="Kinase-like_dom_sf"/>
</dbReference>
<protein>
    <submittedName>
        <fullName evidence="2">Protein kinase family protein</fullName>
    </submittedName>
</protein>
<accession>A0AB39PQ23</accession>
<dbReference type="SMART" id="SM00220">
    <property type="entry name" value="S_TKc"/>
    <property type="match status" value="1"/>
</dbReference>
<dbReference type="PROSITE" id="PS50011">
    <property type="entry name" value="PROTEIN_KINASE_DOM"/>
    <property type="match status" value="1"/>
</dbReference>
<dbReference type="AlphaFoldDB" id="A0AB39PQ23"/>
<feature type="domain" description="Protein kinase" evidence="1">
    <location>
        <begin position="29"/>
        <end position="352"/>
    </location>
</feature>
<dbReference type="GO" id="GO:0004672">
    <property type="term" value="F:protein kinase activity"/>
    <property type="evidence" value="ECO:0007669"/>
    <property type="project" value="InterPro"/>
</dbReference>
<name>A0AB39PQ23_9ACTN</name>